<proteinExistence type="predicted"/>
<dbReference type="Pfam" id="PF01841">
    <property type="entry name" value="Transglut_core"/>
    <property type="match status" value="1"/>
</dbReference>
<dbReference type="InterPro" id="IPR002931">
    <property type="entry name" value="Transglutaminase-like"/>
</dbReference>
<name>A0A0S2HY91_9BACT</name>
<organism evidence="2 3">
    <name type="scientific">Salinivirga cyanobacteriivorans</name>
    <dbReference type="NCBI Taxonomy" id="1307839"/>
    <lineage>
        <taxon>Bacteria</taxon>
        <taxon>Pseudomonadati</taxon>
        <taxon>Bacteroidota</taxon>
        <taxon>Bacteroidia</taxon>
        <taxon>Bacteroidales</taxon>
        <taxon>Salinivirgaceae</taxon>
        <taxon>Salinivirga</taxon>
    </lineage>
</organism>
<keyword evidence="3" id="KW-1185">Reference proteome</keyword>
<dbReference type="PANTHER" id="PTHR33490">
    <property type="entry name" value="BLR5614 PROTEIN-RELATED"/>
    <property type="match status" value="1"/>
</dbReference>
<dbReference type="KEGG" id="blq:L21SP5_01388"/>
<reference evidence="2 3" key="1">
    <citation type="submission" date="2015-11" db="EMBL/GenBank/DDBJ databases">
        <title>Description and complete genome sequence of a novel strain predominating in hypersaline microbial mats and representing a new family of the Bacteriodetes phylum.</title>
        <authorList>
            <person name="Spring S."/>
            <person name="Bunk B."/>
            <person name="Sproer C."/>
            <person name="Klenk H.-P."/>
        </authorList>
    </citation>
    <scope>NUCLEOTIDE SEQUENCE [LARGE SCALE GENOMIC DNA]</scope>
    <source>
        <strain evidence="2 3">L21-Spi-D4</strain>
    </source>
</reference>
<dbReference type="AlphaFoldDB" id="A0A0S2HY91"/>
<dbReference type="GO" id="GO:0016829">
    <property type="term" value="F:lyase activity"/>
    <property type="evidence" value="ECO:0007669"/>
    <property type="project" value="UniProtKB-KW"/>
</dbReference>
<dbReference type="Proteomes" id="UP000064893">
    <property type="component" value="Chromosome"/>
</dbReference>
<evidence type="ECO:0000313" key="2">
    <source>
        <dbReference type="EMBL" id="ALO15038.1"/>
    </source>
</evidence>
<dbReference type="Gene3D" id="2.130.10.10">
    <property type="entry name" value="YVTN repeat-like/Quinoprotein amine dehydrogenase"/>
    <property type="match status" value="1"/>
</dbReference>
<gene>
    <name evidence="2" type="ORF">L21SP5_01388</name>
</gene>
<dbReference type="InterPro" id="IPR038765">
    <property type="entry name" value="Papain-like_cys_pep_sf"/>
</dbReference>
<dbReference type="EMBL" id="CP013118">
    <property type="protein sequence ID" value="ALO15038.1"/>
    <property type="molecule type" value="Genomic_DNA"/>
</dbReference>
<keyword evidence="2" id="KW-0456">Lyase</keyword>
<dbReference type="RefSeq" id="WP_205627982.1">
    <property type="nucleotide sequence ID" value="NZ_CP013118.1"/>
</dbReference>
<evidence type="ECO:0000313" key="3">
    <source>
        <dbReference type="Proteomes" id="UP000064893"/>
    </source>
</evidence>
<evidence type="ECO:0000259" key="1">
    <source>
        <dbReference type="SMART" id="SM00460"/>
    </source>
</evidence>
<protein>
    <submittedName>
        <fullName evidence="2">Streptogramin lyase</fullName>
    </submittedName>
</protein>
<sequence length="546" mass="61866">MRVNNTWLIILAFAMFLVTGHSSVKAWPGEIVDSFDAPGRIVTGMTFDGKLIWVADRADKKIYGLDPESGKVKQTLESPAYWPMGLTWDGEALWNVDVKGGLPLSENYHGVAYRIDPESGNLLRTVKLSVRKAQGLAWDGKYLWVADDGNNVIEQVNAHDGTTIQSFPSPTGNPNGMTFDGKYLWISDRYRDEIYMVSPNDGSVIQILEAPGYYTHGLAIAANHLWAADSESDKIFKLVKQDDDKYRRYNPKKVRVTHTHEAANFGPGLLTNLDIHLAIPKNRPNQDIKGEIKFSKEMTDKPKDHWGQQTAHYNKQNIKPGERFSAQMTVDATLYEVRYFIDPAKVGSLNSIPKDIRDRYLANNEKYQFEHPIIKDAIKKALGDEENPYWMARRLFNYLIDNMYYEMVGGWNTAPAVLERGNGSCSEYTFTYIAMCRSVGIPARYVGSVVVRGDDSSMDDVFHRWAEIYIPGYGWIPVDASRGDKESLRDQAGSFGYLANRFVITTQSGGGSETMEWTYNSNAFWKTEPKTFVVTDHYADWEPVEE</sequence>
<dbReference type="SUPFAM" id="SSF63825">
    <property type="entry name" value="YWTD domain"/>
    <property type="match status" value="1"/>
</dbReference>
<dbReference type="PANTHER" id="PTHR33490:SF6">
    <property type="entry name" value="SLL1049 PROTEIN"/>
    <property type="match status" value="1"/>
</dbReference>
<dbReference type="InterPro" id="IPR015943">
    <property type="entry name" value="WD40/YVTN_repeat-like_dom_sf"/>
</dbReference>
<dbReference type="STRING" id="1307839.L21SP5_01388"/>
<accession>A0A0S2HY91</accession>
<dbReference type="Gene3D" id="3.10.620.30">
    <property type="match status" value="1"/>
</dbReference>
<dbReference type="SMART" id="SM00460">
    <property type="entry name" value="TGc"/>
    <property type="match status" value="1"/>
</dbReference>
<feature type="domain" description="Transglutaminase-like" evidence="1">
    <location>
        <begin position="417"/>
        <end position="482"/>
    </location>
</feature>
<dbReference type="SUPFAM" id="SSF54001">
    <property type="entry name" value="Cysteine proteinases"/>
    <property type="match status" value="1"/>
</dbReference>